<dbReference type="Proteomes" id="UP000439965">
    <property type="component" value="Unassembled WGS sequence"/>
</dbReference>
<dbReference type="InterPro" id="IPR013785">
    <property type="entry name" value="Aldolase_TIM"/>
</dbReference>
<comment type="caution">
    <text evidence="6">The sequence shown here is derived from an EMBL/GenBank/DDBJ whole genome shotgun (WGS) entry which is preliminary data.</text>
</comment>
<evidence type="ECO:0000256" key="5">
    <source>
        <dbReference type="ARBA" id="ARBA00023277"/>
    </source>
</evidence>
<dbReference type="EMBL" id="WVTI01000028">
    <property type="protein sequence ID" value="MXS27521.1"/>
    <property type="molecule type" value="Genomic_DNA"/>
</dbReference>
<evidence type="ECO:0000313" key="6">
    <source>
        <dbReference type="EMBL" id="MXS27521.1"/>
    </source>
</evidence>
<name>A0A6I4XP35_ENTGA</name>
<evidence type="ECO:0000256" key="3">
    <source>
        <dbReference type="ARBA" id="ARBA00011233"/>
    </source>
</evidence>
<dbReference type="PANTHER" id="PTHR30246">
    <property type="entry name" value="2-KETO-3-DEOXY-6-PHOSPHOGLUCONATE ALDOLASE"/>
    <property type="match status" value="1"/>
</dbReference>
<comment type="subunit">
    <text evidence="3">Homotrimer.</text>
</comment>
<keyword evidence="5" id="KW-0119">Carbohydrate metabolism</keyword>
<accession>A0A6I4XP35</accession>
<comment type="pathway">
    <text evidence="1">Carbohydrate acid metabolism.</text>
</comment>
<dbReference type="InterPro" id="IPR000887">
    <property type="entry name" value="Aldlse_KDPG_KHG"/>
</dbReference>
<dbReference type="Pfam" id="PF01081">
    <property type="entry name" value="Aldolase"/>
    <property type="match status" value="1"/>
</dbReference>
<evidence type="ECO:0000313" key="7">
    <source>
        <dbReference type="Proteomes" id="UP000439965"/>
    </source>
</evidence>
<evidence type="ECO:0000256" key="1">
    <source>
        <dbReference type="ARBA" id="ARBA00004761"/>
    </source>
</evidence>
<dbReference type="Gene3D" id="3.20.20.70">
    <property type="entry name" value="Aldolase class I"/>
    <property type="match status" value="1"/>
</dbReference>
<reference evidence="6 7" key="1">
    <citation type="submission" date="2019-04" db="EMBL/GenBank/DDBJ databases">
        <title>Step-wise assembly of the neonatal virome modulated by breast feeding.</title>
        <authorList>
            <person name="Liang G."/>
            <person name="Bushman F."/>
        </authorList>
    </citation>
    <scope>NUCLEOTIDE SEQUENCE [LARGE SCALE GENOMIC DNA]</scope>
    <source>
        <strain evidence="6 7">E3404</strain>
    </source>
</reference>
<dbReference type="SUPFAM" id="SSF51569">
    <property type="entry name" value="Aldolase"/>
    <property type="match status" value="1"/>
</dbReference>
<dbReference type="PANTHER" id="PTHR30246:SF1">
    <property type="entry name" value="2-DEHYDRO-3-DEOXY-6-PHOSPHOGALACTONATE ALDOLASE-RELATED"/>
    <property type="match status" value="1"/>
</dbReference>
<evidence type="ECO:0000256" key="4">
    <source>
        <dbReference type="ARBA" id="ARBA00023239"/>
    </source>
</evidence>
<dbReference type="CDD" id="cd00452">
    <property type="entry name" value="KDPG_aldolase"/>
    <property type="match status" value="1"/>
</dbReference>
<sequence>MKLADYPRFTVIMRGYTFDQADAILQAMQEFDHQFAVEMTMNTEGAIDHIRELNKRYGDTTYIGAGTVRTLEQAKACYEAGAKFLLGPHMFTEEMLAYANEKGVLAVPAAMTPSEVNQMFAQGADIVKVFPAAVVTPRFFKDIQAPLGKLPLMGVGGISKENAKEFFENGASYLGLGSGMFNKQDIEELNVKNLAQSMKELLAAI</sequence>
<evidence type="ECO:0000256" key="2">
    <source>
        <dbReference type="ARBA" id="ARBA00006906"/>
    </source>
</evidence>
<proteinExistence type="inferred from homology"/>
<protein>
    <submittedName>
        <fullName evidence="6">2-dehydro-3-deoxyphosphogluconate aldolase</fullName>
    </submittedName>
</protein>
<organism evidence="6 7">
    <name type="scientific">Enterococcus gallinarum</name>
    <dbReference type="NCBI Taxonomy" id="1353"/>
    <lineage>
        <taxon>Bacteria</taxon>
        <taxon>Bacillati</taxon>
        <taxon>Bacillota</taxon>
        <taxon>Bacilli</taxon>
        <taxon>Lactobacillales</taxon>
        <taxon>Enterococcaceae</taxon>
        <taxon>Enterococcus</taxon>
    </lineage>
</organism>
<comment type="similarity">
    <text evidence="2">Belongs to the KHG/KDPG aldolase family.</text>
</comment>
<gene>
    <name evidence="6" type="ORF">GTI89_15805</name>
</gene>
<dbReference type="RefSeq" id="WP_002362827.1">
    <property type="nucleotide sequence ID" value="NZ_CAAKOE010000059.1"/>
</dbReference>
<dbReference type="AlphaFoldDB" id="A0A6I4XP35"/>
<dbReference type="GO" id="GO:0016829">
    <property type="term" value="F:lyase activity"/>
    <property type="evidence" value="ECO:0007669"/>
    <property type="project" value="UniProtKB-KW"/>
</dbReference>
<keyword evidence="4" id="KW-0456">Lyase</keyword>